<organism evidence="1 2">
    <name type="scientific">Diversispora epigaea</name>
    <dbReference type="NCBI Taxonomy" id="1348612"/>
    <lineage>
        <taxon>Eukaryota</taxon>
        <taxon>Fungi</taxon>
        <taxon>Fungi incertae sedis</taxon>
        <taxon>Mucoromycota</taxon>
        <taxon>Glomeromycotina</taxon>
        <taxon>Glomeromycetes</taxon>
        <taxon>Diversisporales</taxon>
        <taxon>Diversisporaceae</taxon>
        <taxon>Diversispora</taxon>
    </lineage>
</organism>
<sequence>MVTLSELCGTSCTNKEYYEYCKMESVRSDEIPRLILLSDGTLYALKNGFTICHNYN</sequence>
<comment type="caution">
    <text evidence="1">The sequence shown here is derived from an EMBL/GenBank/DDBJ whole genome shotgun (WGS) entry which is preliminary data.</text>
</comment>
<dbReference type="EMBL" id="PQFF01000164">
    <property type="protein sequence ID" value="RHZ77591.1"/>
    <property type="molecule type" value="Genomic_DNA"/>
</dbReference>
<accession>A0A397INR5</accession>
<dbReference type="Proteomes" id="UP000266861">
    <property type="component" value="Unassembled WGS sequence"/>
</dbReference>
<gene>
    <name evidence="1" type="ORF">Glove_174g146</name>
</gene>
<proteinExistence type="predicted"/>
<dbReference type="AlphaFoldDB" id="A0A397INR5"/>
<keyword evidence="2" id="KW-1185">Reference proteome</keyword>
<protein>
    <submittedName>
        <fullName evidence="1">Uncharacterized protein</fullName>
    </submittedName>
</protein>
<name>A0A397INR5_9GLOM</name>
<evidence type="ECO:0000313" key="1">
    <source>
        <dbReference type="EMBL" id="RHZ77591.1"/>
    </source>
</evidence>
<evidence type="ECO:0000313" key="2">
    <source>
        <dbReference type="Proteomes" id="UP000266861"/>
    </source>
</evidence>
<reference evidence="1 2" key="1">
    <citation type="submission" date="2018-08" db="EMBL/GenBank/DDBJ databases">
        <title>Genome and evolution of the arbuscular mycorrhizal fungus Diversispora epigaea (formerly Glomus versiforme) and its bacterial endosymbionts.</title>
        <authorList>
            <person name="Sun X."/>
            <person name="Fei Z."/>
            <person name="Harrison M."/>
        </authorList>
    </citation>
    <scope>NUCLEOTIDE SEQUENCE [LARGE SCALE GENOMIC DNA]</scope>
    <source>
        <strain evidence="1 2">IT104</strain>
    </source>
</reference>